<comment type="caution">
    <text evidence="5">The sequence shown here is derived from an EMBL/GenBank/DDBJ whole genome shotgun (WGS) entry which is preliminary data.</text>
</comment>
<dbReference type="Pfam" id="PF06386">
    <property type="entry name" value="GvpL_GvpF"/>
    <property type="match status" value="1"/>
</dbReference>
<name>A0A1V4A8G0_9ACTN</name>
<dbReference type="STRING" id="83656.B1H18_14810"/>
<dbReference type="Proteomes" id="UP000190539">
    <property type="component" value="Unassembled WGS sequence"/>
</dbReference>
<dbReference type="PANTHER" id="PTHR36852:SF1">
    <property type="entry name" value="PROTEIN GVPL 2"/>
    <property type="match status" value="1"/>
</dbReference>
<reference evidence="5 6" key="1">
    <citation type="submission" date="2017-02" db="EMBL/GenBank/DDBJ databases">
        <title>Draft Genome Sequence of Streptomyces tsukubaensis F601, a Producer of the immunosuppressant tacrolimus FK506.</title>
        <authorList>
            <person name="Zong G."/>
            <person name="Zhong C."/>
            <person name="Fu J."/>
            <person name="Qin R."/>
            <person name="Cao G."/>
        </authorList>
    </citation>
    <scope>NUCLEOTIDE SEQUENCE [LARGE SCALE GENOMIC DNA]</scope>
    <source>
        <strain evidence="5 6">F601</strain>
    </source>
</reference>
<accession>A0A1V4A8G0</accession>
<feature type="compositionally biased region" description="Gly residues" evidence="4">
    <location>
        <begin position="289"/>
        <end position="301"/>
    </location>
</feature>
<evidence type="ECO:0008006" key="7">
    <source>
        <dbReference type="Google" id="ProtNLM"/>
    </source>
</evidence>
<proteinExistence type="inferred from homology"/>
<protein>
    <recommendedName>
        <fullName evidence="7">Gas vesicle synthesis protein</fullName>
    </recommendedName>
</protein>
<evidence type="ECO:0000313" key="5">
    <source>
        <dbReference type="EMBL" id="OON79224.1"/>
    </source>
</evidence>
<sequence length="301" mass="31646">MTGPGTRTHEPSSQAAPIAYVFAVGRAGDALEEVARRVVGQDGAVVRVVNDGGLGALVCDVPDDRFGEEGMKAQMEDLARLEVVARAHHDVVAGAYDHTTVLPMRLATVYLDDSRVAGMLAERGGEFHALLSQLEGQVEWGVKVYADPREAAAAAAAPAADPATTSPGRAYLQQRRMSRRNHQQAFRAAGAVVGRITEAALGLASARVAHRPQQGELATGSGENIANDAYLVPAERGQEFRETVSRLGEDTPGVRVEVTGPWAPYSFATPPARAERTPEQQPLPAQGQEGAGTAAGGVDGR</sequence>
<comment type="subcellular location">
    <subcellularLocation>
        <location evidence="2">Gas vesicle</location>
    </subcellularLocation>
</comment>
<gene>
    <name evidence="5" type="ORF">B1H18_14810</name>
</gene>
<dbReference type="AlphaFoldDB" id="A0A1V4A8G0"/>
<dbReference type="PANTHER" id="PTHR36852">
    <property type="entry name" value="PROTEIN GVPL 2"/>
    <property type="match status" value="1"/>
</dbReference>
<evidence type="ECO:0000256" key="2">
    <source>
        <dbReference type="ARBA" id="ARBA00035108"/>
    </source>
</evidence>
<comment type="similarity">
    <text evidence="3">Belongs to the gas vesicle GvpF/GvpL family.</text>
</comment>
<evidence type="ECO:0000256" key="3">
    <source>
        <dbReference type="ARBA" id="ARBA00035643"/>
    </source>
</evidence>
<evidence type="ECO:0000256" key="4">
    <source>
        <dbReference type="SAM" id="MobiDB-lite"/>
    </source>
</evidence>
<dbReference type="GO" id="GO:0031411">
    <property type="term" value="C:gas vesicle"/>
    <property type="evidence" value="ECO:0007669"/>
    <property type="project" value="UniProtKB-SubCell"/>
</dbReference>
<dbReference type="InterPro" id="IPR009430">
    <property type="entry name" value="GvpL/GvpF"/>
</dbReference>
<evidence type="ECO:0000256" key="1">
    <source>
        <dbReference type="ARBA" id="ARBA00022987"/>
    </source>
</evidence>
<organism evidence="5 6">
    <name type="scientific">Streptomyces tsukubensis</name>
    <dbReference type="NCBI Taxonomy" id="83656"/>
    <lineage>
        <taxon>Bacteria</taxon>
        <taxon>Bacillati</taxon>
        <taxon>Actinomycetota</taxon>
        <taxon>Actinomycetes</taxon>
        <taxon>Kitasatosporales</taxon>
        <taxon>Streptomycetaceae</taxon>
        <taxon>Streptomyces</taxon>
    </lineage>
</organism>
<keyword evidence="1" id="KW-0304">Gas vesicle</keyword>
<feature type="region of interest" description="Disordered" evidence="4">
    <location>
        <begin position="255"/>
        <end position="301"/>
    </location>
</feature>
<dbReference type="GO" id="GO:0031412">
    <property type="term" value="P:gas vesicle organization"/>
    <property type="evidence" value="ECO:0007669"/>
    <property type="project" value="InterPro"/>
</dbReference>
<dbReference type="OrthoDB" id="146444at2"/>
<dbReference type="EMBL" id="MVFC01000010">
    <property type="protein sequence ID" value="OON79224.1"/>
    <property type="molecule type" value="Genomic_DNA"/>
</dbReference>
<dbReference type="RefSeq" id="WP_077968418.1">
    <property type="nucleotide sequence ID" value="NZ_CP045178.1"/>
</dbReference>
<keyword evidence="6" id="KW-1185">Reference proteome</keyword>
<evidence type="ECO:0000313" key="6">
    <source>
        <dbReference type="Proteomes" id="UP000190539"/>
    </source>
</evidence>